<evidence type="ECO:0000259" key="4">
    <source>
        <dbReference type="Pfam" id="PF02926"/>
    </source>
</evidence>
<dbReference type="RefSeq" id="WP_100426528.1">
    <property type="nucleotide sequence ID" value="NZ_JAXFBG010000141.1"/>
</dbReference>
<comment type="caution">
    <text evidence="6">The sequence shown here is derived from an EMBL/GenBank/DDBJ whole genome shotgun (WGS) entry which is preliminary data.</text>
</comment>
<dbReference type="Pfam" id="PF02926">
    <property type="entry name" value="THUMP"/>
    <property type="match status" value="1"/>
</dbReference>
<evidence type="ECO:0000259" key="3">
    <source>
        <dbReference type="Pfam" id="PF01170"/>
    </source>
</evidence>
<dbReference type="InterPro" id="IPR054170">
    <property type="entry name" value="RlmL_1st"/>
</dbReference>
<dbReference type="GO" id="GO:0070043">
    <property type="term" value="F:rRNA (guanine-N7-)-methyltransferase activity"/>
    <property type="evidence" value="ECO:0007669"/>
    <property type="project" value="TreeGrafter"/>
</dbReference>
<proteinExistence type="predicted"/>
<dbReference type="Gene3D" id="3.30.2130.30">
    <property type="match status" value="1"/>
</dbReference>
<dbReference type="CDD" id="cd11715">
    <property type="entry name" value="THUMP_AdoMetMT"/>
    <property type="match status" value="1"/>
</dbReference>
<dbReference type="Pfam" id="PF22020">
    <property type="entry name" value="RlmL_1st"/>
    <property type="match status" value="1"/>
</dbReference>
<dbReference type="SUPFAM" id="SSF53335">
    <property type="entry name" value="S-adenosyl-L-methionine-dependent methyltransferases"/>
    <property type="match status" value="1"/>
</dbReference>
<keyword evidence="2" id="KW-0808">Transferase</keyword>
<sequence>MDLSKRVKRHITAVPHEFRAICHPGFEATCAAEFTLLGVKVPLQTSFGAVDFTAKLEDAWKLIAFSRTCTRIVMRIDSFTAENFGRLEKKALEVPWELFFPKTPLPEIKVTCKKSRLYHSDAIAERLQKIVYASLNACGVETDKKDPVQTLFVHFENDRCTLSVDLAGEPLYKRGFNRHVEEAPVRDTFAASMLLEGGLLRSQRLFDPMSGSGTFSSEAALVKAHANLWKTRSFALQNAPSFRPAAWNFMVNHTPGLDLLPELQIFASDLSSKALATVQYNLKTSAAAPYLQTLKSDTLQIYQANFFDLPKASENSLLALNPPYGKRITADIPRLYREIGKKVRADFKNSHIALIVPGKEAENALNLTPKRRIESINGGIDVSVFFL</sequence>
<dbReference type="Gene3D" id="3.40.50.150">
    <property type="entry name" value="Vaccinia Virus protein VP39"/>
    <property type="match status" value="1"/>
</dbReference>
<evidence type="ECO:0000256" key="2">
    <source>
        <dbReference type="ARBA" id="ARBA00022679"/>
    </source>
</evidence>
<dbReference type="PANTHER" id="PTHR47313:SF1">
    <property type="entry name" value="RIBOSOMAL RNA LARGE SUBUNIT METHYLTRANSFERASE K_L"/>
    <property type="match status" value="1"/>
</dbReference>
<evidence type="ECO:0000256" key="1">
    <source>
        <dbReference type="ARBA" id="ARBA00022603"/>
    </source>
</evidence>
<evidence type="ECO:0000259" key="5">
    <source>
        <dbReference type="Pfam" id="PF22020"/>
    </source>
</evidence>
<dbReference type="GO" id="GO:0003723">
    <property type="term" value="F:RNA binding"/>
    <property type="evidence" value="ECO:0007669"/>
    <property type="project" value="InterPro"/>
</dbReference>
<feature type="domain" description="RlmL ferredoxin-like" evidence="5">
    <location>
        <begin position="18"/>
        <end position="72"/>
    </location>
</feature>
<feature type="domain" description="THUMP" evidence="4">
    <location>
        <begin position="82"/>
        <end position="165"/>
    </location>
</feature>
<keyword evidence="7" id="KW-1185">Reference proteome</keyword>
<name>A0A2M9AAD3_9BACT</name>
<organism evidence="6 7">
    <name type="scientific">Hallerella succinigenes</name>
    <dbReference type="NCBI Taxonomy" id="1896222"/>
    <lineage>
        <taxon>Bacteria</taxon>
        <taxon>Pseudomonadati</taxon>
        <taxon>Fibrobacterota</taxon>
        <taxon>Fibrobacteria</taxon>
        <taxon>Fibrobacterales</taxon>
        <taxon>Fibrobacteraceae</taxon>
        <taxon>Hallerella</taxon>
    </lineage>
</organism>
<dbReference type="OrthoDB" id="9809404at2"/>
<dbReference type="InterPro" id="IPR004114">
    <property type="entry name" value="THUMP_dom"/>
</dbReference>
<reference evidence="6 7" key="1">
    <citation type="submission" date="2017-11" db="EMBL/GenBank/DDBJ databases">
        <title>Animal gut microbial communities from fecal samples from Wisconsin, USA.</title>
        <authorList>
            <person name="Neumann A."/>
        </authorList>
    </citation>
    <scope>NUCLEOTIDE SEQUENCE [LARGE SCALE GENOMIC DNA]</scope>
    <source>
        <strain evidence="6 7">UWS3</strain>
    </source>
</reference>
<dbReference type="AlphaFoldDB" id="A0A2M9AAD3"/>
<dbReference type="InterPro" id="IPR000241">
    <property type="entry name" value="RlmKL-like_Mtase"/>
</dbReference>
<dbReference type="GO" id="GO:0008990">
    <property type="term" value="F:rRNA (guanine-N2-)-methyltransferase activity"/>
    <property type="evidence" value="ECO:0007669"/>
    <property type="project" value="TreeGrafter"/>
</dbReference>
<evidence type="ECO:0000313" key="6">
    <source>
        <dbReference type="EMBL" id="PJJ42682.1"/>
    </source>
</evidence>
<accession>A0A2M9AAD3</accession>
<protein>
    <submittedName>
        <fullName evidence="6">Putative N6-adenine-specific DNA methylase</fullName>
    </submittedName>
</protein>
<dbReference type="PANTHER" id="PTHR47313">
    <property type="entry name" value="RIBOSOMAL RNA LARGE SUBUNIT METHYLTRANSFERASE K/L"/>
    <property type="match status" value="1"/>
</dbReference>
<gene>
    <name evidence="6" type="ORF">BGX16_2724</name>
</gene>
<dbReference type="EMBL" id="PGEX01000001">
    <property type="protein sequence ID" value="PJJ42682.1"/>
    <property type="molecule type" value="Genomic_DNA"/>
</dbReference>
<dbReference type="Pfam" id="PF01170">
    <property type="entry name" value="UPF0020"/>
    <property type="match status" value="1"/>
</dbReference>
<dbReference type="InterPro" id="IPR029063">
    <property type="entry name" value="SAM-dependent_MTases_sf"/>
</dbReference>
<dbReference type="Proteomes" id="UP000231134">
    <property type="component" value="Unassembled WGS sequence"/>
</dbReference>
<keyword evidence="1 6" id="KW-0489">Methyltransferase</keyword>
<evidence type="ECO:0000313" key="7">
    <source>
        <dbReference type="Proteomes" id="UP000231134"/>
    </source>
</evidence>
<feature type="domain" description="Ribosomal RNA large subunit methyltransferase K/L-like methyltransferase" evidence="3">
    <location>
        <begin position="179"/>
        <end position="381"/>
    </location>
</feature>